<proteinExistence type="predicted"/>
<evidence type="ECO:0000313" key="4">
    <source>
        <dbReference type="EMBL" id="KHN80228.1"/>
    </source>
</evidence>
<dbReference type="OrthoDB" id="10071877at2759"/>
<accession>A0A0B2VFB1</accession>
<keyword evidence="2 3" id="KW-0040">ANK repeat</keyword>
<dbReference type="SMART" id="SM00248">
    <property type="entry name" value="ANK"/>
    <property type="match status" value="8"/>
</dbReference>
<feature type="repeat" description="ANK" evidence="3">
    <location>
        <begin position="613"/>
        <end position="647"/>
    </location>
</feature>
<name>A0A0B2VFB1_TOXCA</name>
<evidence type="ECO:0000256" key="1">
    <source>
        <dbReference type="ARBA" id="ARBA00022737"/>
    </source>
</evidence>
<dbReference type="Pfam" id="PF12796">
    <property type="entry name" value="Ank_2"/>
    <property type="match status" value="3"/>
</dbReference>
<comment type="caution">
    <text evidence="4">The sequence shown here is derived from an EMBL/GenBank/DDBJ whole genome shotgun (WGS) entry which is preliminary data.</text>
</comment>
<dbReference type="EMBL" id="JPKZ01001756">
    <property type="protein sequence ID" value="KHN80228.1"/>
    <property type="molecule type" value="Genomic_DNA"/>
</dbReference>
<evidence type="ECO:0000313" key="5">
    <source>
        <dbReference type="Proteomes" id="UP000031036"/>
    </source>
</evidence>
<evidence type="ECO:0000256" key="3">
    <source>
        <dbReference type="PROSITE-ProRule" id="PRU00023"/>
    </source>
</evidence>
<reference evidence="4 5" key="1">
    <citation type="submission" date="2014-11" db="EMBL/GenBank/DDBJ databases">
        <title>Genetic blueprint of the zoonotic pathogen Toxocara canis.</title>
        <authorList>
            <person name="Zhu X.-Q."/>
            <person name="Korhonen P.K."/>
            <person name="Cai H."/>
            <person name="Young N.D."/>
            <person name="Nejsum P."/>
            <person name="von Samson-Himmelstjerna G."/>
            <person name="Boag P.R."/>
            <person name="Tan P."/>
            <person name="Li Q."/>
            <person name="Min J."/>
            <person name="Yang Y."/>
            <person name="Wang X."/>
            <person name="Fang X."/>
            <person name="Hall R.S."/>
            <person name="Hofmann A."/>
            <person name="Sternberg P.W."/>
            <person name="Jex A.R."/>
            <person name="Gasser R.B."/>
        </authorList>
    </citation>
    <scope>NUCLEOTIDE SEQUENCE [LARGE SCALE GENOMIC DNA]</scope>
    <source>
        <strain evidence="4">PN_DK_2014</strain>
    </source>
</reference>
<dbReference type="InterPro" id="IPR002110">
    <property type="entry name" value="Ankyrin_rpt"/>
</dbReference>
<dbReference type="Gene3D" id="1.25.40.20">
    <property type="entry name" value="Ankyrin repeat-containing domain"/>
    <property type="match status" value="3"/>
</dbReference>
<organism evidence="4 5">
    <name type="scientific">Toxocara canis</name>
    <name type="common">Canine roundworm</name>
    <dbReference type="NCBI Taxonomy" id="6265"/>
    <lineage>
        <taxon>Eukaryota</taxon>
        <taxon>Metazoa</taxon>
        <taxon>Ecdysozoa</taxon>
        <taxon>Nematoda</taxon>
        <taxon>Chromadorea</taxon>
        <taxon>Rhabditida</taxon>
        <taxon>Spirurina</taxon>
        <taxon>Ascaridomorpha</taxon>
        <taxon>Ascaridoidea</taxon>
        <taxon>Toxocaridae</taxon>
        <taxon>Toxocara</taxon>
    </lineage>
</organism>
<dbReference type="SUPFAM" id="SSF48403">
    <property type="entry name" value="Ankyrin repeat"/>
    <property type="match status" value="2"/>
</dbReference>
<evidence type="ECO:0000256" key="2">
    <source>
        <dbReference type="ARBA" id="ARBA00023043"/>
    </source>
</evidence>
<dbReference type="STRING" id="6265.A0A0B2VFB1"/>
<dbReference type="PROSITE" id="PS50088">
    <property type="entry name" value="ANK_REPEAT"/>
    <property type="match status" value="5"/>
</dbReference>
<keyword evidence="1" id="KW-0677">Repeat</keyword>
<gene>
    <name evidence="4" type="primary">fem-1</name>
    <name evidence="4" type="ORF">Tcan_15594</name>
</gene>
<dbReference type="AlphaFoldDB" id="A0A0B2VFB1"/>
<feature type="repeat" description="ANK" evidence="3">
    <location>
        <begin position="113"/>
        <end position="145"/>
    </location>
</feature>
<dbReference type="OMA" id="HMNIVEF"/>
<keyword evidence="5" id="KW-1185">Reference proteome</keyword>
<dbReference type="PANTHER" id="PTHR24188:SF29">
    <property type="entry name" value="GH09064P"/>
    <property type="match status" value="1"/>
</dbReference>
<dbReference type="PANTHER" id="PTHR24188">
    <property type="entry name" value="ANKYRIN REPEAT PROTEIN"/>
    <property type="match status" value="1"/>
</dbReference>
<feature type="repeat" description="ANK" evidence="3">
    <location>
        <begin position="254"/>
        <end position="279"/>
    </location>
</feature>
<protein>
    <submittedName>
        <fullName evidence="4">Sex-determining protein fem-1</fullName>
    </submittedName>
</protein>
<feature type="repeat" description="ANK" evidence="3">
    <location>
        <begin position="188"/>
        <end position="220"/>
    </location>
</feature>
<sequence>MNGEDYRAVVFNSARDGNLRRLNIFLEDRSPDWLFGCLTAAPSRTPPIVIAARNGHLGVVRYLVRRPRGTMNGEDYRAVVFNSARDGNLRRLNIFLEDRSPDWLFGCLTAAPSRTPPIVIAARNGHLGVVRYLLTKGADVSVRGTVAFDGEVIPGAPALWAAAAAGHLDVVRCLVEEGGADINQTTNSNSSPLRGACYDGHFRIVEYLVDKGADIELANRHGHTPLMIAAFKMRTDVVQFLLQRGADPLKSSAKGNTAMHDAAEAGSEAIVRMLLNAGAKNVPDDFGVTPMMCAALAGHERVVRLLADVADPQHTRDAMKLYGATLVDKKMDLGAAILIWNEALTYGRPLGGAKPIEVYENLVEVDSFSDMRNVVGDPDAIRMQALIMRERILGGFHHETHYFIRYRGAVFCDLGQVDRCFQLWMHALKLQQNHLCALHPSTMSTIGAFLDTFMLTVNEGIINANMDVGARPPPFSRTNVLHVFNATVDELQRYSGGDVRIRTEDTLEEVEDEEKCTDFLMLACLQFILLVSRLRPIENKAPEDDLLEEDSFFASALLETVHRLVRICDELSMFPLHASCQDTDKPVTARFPSSFVITMLIRAGVDVNSKDRSGNTALHTLLECDKPRMSIVKLLLERGAKLLARNANDETCLEIINRKMPLSLAQLRLGRYITLSGLAANALQRCSIPRDFLSIVPKDLLPILELY</sequence>
<dbReference type="InterPro" id="IPR036770">
    <property type="entry name" value="Ankyrin_rpt-contain_sf"/>
</dbReference>
<dbReference type="PROSITE" id="PS50297">
    <property type="entry name" value="ANK_REP_REGION"/>
    <property type="match status" value="5"/>
</dbReference>
<dbReference type="Proteomes" id="UP000031036">
    <property type="component" value="Unassembled WGS sequence"/>
</dbReference>
<feature type="repeat" description="ANK" evidence="3">
    <location>
        <begin position="221"/>
        <end position="253"/>
    </location>
</feature>
<dbReference type="Pfam" id="PF00023">
    <property type="entry name" value="Ank"/>
    <property type="match status" value="1"/>
</dbReference>